<feature type="domain" description="Extensin-like C-terminal" evidence="1">
    <location>
        <begin position="53"/>
        <end position="228"/>
    </location>
</feature>
<dbReference type="Pfam" id="PF06904">
    <property type="entry name" value="Extensin-like_C"/>
    <property type="match status" value="1"/>
</dbReference>
<dbReference type="EMBL" id="CP049109">
    <property type="protein sequence ID" value="QIG78445.1"/>
    <property type="molecule type" value="Genomic_DNA"/>
</dbReference>
<accession>A0A6G6Y0J8</accession>
<organism evidence="2 3">
    <name type="scientific">Stakelama tenebrarum</name>
    <dbReference type="NCBI Taxonomy" id="2711215"/>
    <lineage>
        <taxon>Bacteria</taxon>
        <taxon>Pseudomonadati</taxon>
        <taxon>Pseudomonadota</taxon>
        <taxon>Alphaproteobacteria</taxon>
        <taxon>Sphingomonadales</taxon>
        <taxon>Sphingomonadaceae</taxon>
        <taxon>Stakelama</taxon>
    </lineage>
</organism>
<dbReference type="InterPro" id="IPR009683">
    <property type="entry name" value="Extensin-like_C"/>
</dbReference>
<keyword evidence="3" id="KW-1185">Reference proteome</keyword>
<dbReference type="Proteomes" id="UP000501568">
    <property type="component" value="Chromosome"/>
</dbReference>
<protein>
    <submittedName>
        <fullName evidence="2">Extensin family protein</fullName>
    </submittedName>
</protein>
<gene>
    <name evidence="2" type="ORF">G5C33_00635</name>
</gene>
<sequence length="228" mass="24616">MMTPRILAALLPLLLAGCLFGGGADRVSSNQPIRPRASGPITLPDRETPEARQCRAELARDHVRYTPLPDRDYGGGCLVTNAVQLLDIGVPVSGINSMRCPLAEKFAAWVRHGVSPAAREILGSPLVKVESMGTYACRGIVGAGASASRRLSEHALANAVDISAFVLADGRRITVLEGWDSSDPAVRQFMAIIHRSACRRFRTVLGPEYNAAHHNHFHLDMGEGPFCR</sequence>
<name>A0A6G6Y0J8_9SPHN</name>
<evidence type="ECO:0000259" key="1">
    <source>
        <dbReference type="Pfam" id="PF06904"/>
    </source>
</evidence>
<dbReference type="AlphaFoldDB" id="A0A6G6Y0J8"/>
<proteinExistence type="predicted"/>
<evidence type="ECO:0000313" key="3">
    <source>
        <dbReference type="Proteomes" id="UP000501568"/>
    </source>
</evidence>
<reference evidence="2 3" key="1">
    <citation type="submission" date="2020-02" db="EMBL/GenBank/DDBJ databases">
        <authorList>
            <person name="Zheng R.K."/>
            <person name="Sun C.M."/>
        </authorList>
    </citation>
    <scope>NUCLEOTIDE SEQUENCE [LARGE SCALE GENOMIC DNA]</scope>
    <source>
        <strain evidence="3">zrk23</strain>
    </source>
</reference>
<evidence type="ECO:0000313" key="2">
    <source>
        <dbReference type="EMBL" id="QIG78445.1"/>
    </source>
</evidence>
<dbReference type="KEGG" id="spzr:G5C33_00635"/>
<dbReference type="RefSeq" id="WP_165325443.1">
    <property type="nucleotide sequence ID" value="NZ_CP049109.1"/>
</dbReference>
<dbReference type="PROSITE" id="PS51257">
    <property type="entry name" value="PROKAR_LIPOPROTEIN"/>
    <property type="match status" value="1"/>
</dbReference>